<evidence type="ECO:0000313" key="3">
    <source>
        <dbReference type="EMBL" id="MFC0321529.1"/>
    </source>
</evidence>
<dbReference type="InterPro" id="IPR019282">
    <property type="entry name" value="Glycoamylase-like_cons_dom"/>
</dbReference>
<evidence type="ECO:0000256" key="1">
    <source>
        <dbReference type="SAM" id="SignalP"/>
    </source>
</evidence>
<dbReference type="InterPro" id="IPR013783">
    <property type="entry name" value="Ig-like_fold"/>
</dbReference>
<protein>
    <submittedName>
        <fullName evidence="3">Glucoamylase family protein</fullName>
    </submittedName>
</protein>
<comment type="caution">
    <text evidence="3">The sequence shown here is derived from an EMBL/GenBank/DDBJ whole genome shotgun (WGS) entry which is preliminary data.</text>
</comment>
<organism evidence="3 4">
    <name type="scientific">Olivibacter oleidegradans</name>
    <dbReference type="NCBI Taxonomy" id="760123"/>
    <lineage>
        <taxon>Bacteria</taxon>
        <taxon>Pseudomonadati</taxon>
        <taxon>Bacteroidota</taxon>
        <taxon>Sphingobacteriia</taxon>
        <taxon>Sphingobacteriales</taxon>
        <taxon>Sphingobacteriaceae</taxon>
        <taxon>Olivibacter</taxon>
    </lineage>
</organism>
<dbReference type="Proteomes" id="UP001589774">
    <property type="component" value="Unassembled WGS sequence"/>
</dbReference>
<evidence type="ECO:0000313" key="4">
    <source>
        <dbReference type="Proteomes" id="UP001589774"/>
    </source>
</evidence>
<feature type="domain" description="Glycoamylase-like" evidence="2">
    <location>
        <begin position="532"/>
        <end position="703"/>
    </location>
</feature>
<dbReference type="RefSeq" id="WP_130856882.1">
    <property type="nucleotide sequence ID" value="NZ_JBHLWO010000007.1"/>
</dbReference>
<keyword evidence="4" id="KW-1185">Reference proteome</keyword>
<proteinExistence type="predicted"/>
<dbReference type="Gene3D" id="2.60.120.430">
    <property type="entry name" value="Galactose-binding lectin"/>
    <property type="match status" value="1"/>
</dbReference>
<dbReference type="Gene3D" id="1.50.10.140">
    <property type="match status" value="1"/>
</dbReference>
<evidence type="ECO:0000259" key="2">
    <source>
        <dbReference type="Pfam" id="PF10091"/>
    </source>
</evidence>
<dbReference type="Pfam" id="PF10091">
    <property type="entry name" value="Glycoamylase"/>
    <property type="match status" value="1"/>
</dbReference>
<dbReference type="EMBL" id="JBHLWO010000007">
    <property type="protein sequence ID" value="MFC0321529.1"/>
    <property type="molecule type" value="Genomic_DNA"/>
</dbReference>
<reference evidence="3 4" key="1">
    <citation type="submission" date="2024-09" db="EMBL/GenBank/DDBJ databases">
        <authorList>
            <person name="Sun Q."/>
            <person name="Mori K."/>
        </authorList>
    </citation>
    <scope>NUCLEOTIDE SEQUENCE [LARGE SCALE GENOMIC DNA]</scope>
    <source>
        <strain evidence="3 4">CCM 7765</strain>
    </source>
</reference>
<sequence length="714" mass="80660">MNKIYFFLLAILLSIQAEASNYPEVLFENSLMPKSYYYSQSSFAGNSWINHMNGHLPVVDSVFFTPGNSLMLNYISGNEGEWKSVIHYSSDYGHLPKNNDLLIFKIFVSSATAKTELPNIQLAQGENISEEVKIQSFIKNYQDNAWLSVEIPLKGIGNLDNQAPISSIIFKQGTNMDGKEHRLFIDQIEFLPTKTPDMKLTGKAVLSSVEAHERHVDIMWQLPLTPSIRYIKIYRSEDNQNFVPVAVRPISFNKYTDFVPRTNVSYYYKIAWVDYQYRESPFSEIKTAETKLAGDEDLLNSIEKSHIAYFTNETEFNSGMHKISPLVSDASISVKGTGIGILAQVIGVERKFIPRQLLLDRLKKIVKFLGRATTYHGAFPELLNGRSGKPIMTDSCEIAANIESTAYLMQGLLVARNYFDKESADESELRDAISSLWNGVDWTKFVKEGNGYHLYSVWSPACSFTKSAPIGGYNGSLIAYLLAIASPSHAITPASYKLGFKQPLKYVGPAIGRLSTSVSDTLLFGKNGEKPELYNRESFMIDSTYYGIRLVAGSVQTSLIEQQLPFLAINPRSPIDSTVNYFDNQCDLSMIYYRAALDSGEQFVSITNLLWPYVGKDSAFVNRFNPSAAIATYPYTPTIAMEALKNYYRNLGSFLWTEYGFRDEFNFKDNWVSGNFDPIHQGIVPIMLENARTGLIWNLFMKDPDIKLLVEKIR</sequence>
<keyword evidence="1" id="KW-0732">Signal</keyword>
<dbReference type="Gene3D" id="2.60.40.10">
    <property type="entry name" value="Immunoglobulins"/>
    <property type="match status" value="1"/>
</dbReference>
<accession>A0ABV6HRM4</accession>
<gene>
    <name evidence="3" type="ORF">ACFFI0_24640</name>
</gene>
<feature type="chain" id="PRO_5045297142" evidence="1">
    <location>
        <begin position="20"/>
        <end position="714"/>
    </location>
</feature>
<feature type="signal peptide" evidence="1">
    <location>
        <begin position="1"/>
        <end position="19"/>
    </location>
</feature>
<name>A0ABV6HRM4_9SPHI</name>